<dbReference type="AlphaFoldDB" id="A0A371G7Q6"/>
<dbReference type="OrthoDB" id="1923650at2759"/>
<organism evidence="2 3">
    <name type="scientific">Mucuna pruriens</name>
    <name type="common">Velvet bean</name>
    <name type="synonym">Dolichos pruriens</name>
    <dbReference type="NCBI Taxonomy" id="157652"/>
    <lineage>
        <taxon>Eukaryota</taxon>
        <taxon>Viridiplantae</taxon>
        <taxon>Streptophyta</taxon>
        <taxon>Embryophyta</taxon>
        <taxon>Tracheophyta</taxon>
        <taxon>Spermatophyta</taxon>
        <taxon>Magnoliopsida</taxon>
        <taxon>eudicotyledons</taxon>
        <taxon>Gunneridae</taxon>
        <taxon>Pentapetalae</taxon>
        <taxon>rosids</taxon>
        <taxon>fabids</taxon>
        <taxon>Fabales</taxon>
        <taxon>Fabaceae</taxon>
        <taxon>Papilionoideae</taxon>
        <taxon>50 kb inversion clade</taxon>
        <taxon>NPAAA clade</taxon>
        <taxon>indigoferoid/millettioid clade</taxon>
        <taxon>Phaseoleae</taxon>
        <taxon>Mucuna</taxon>
    </lineage>
</organism>
<name>A0A371G7Q6_MUCPR</name>
<gene>
    <name evidence="2" type="ORF">CR513_32070</name>
</gene>
<comment type="caution">
    <text evidence="2">The sequence shown here is derived from an EMBL/GenBank/DDBJ whole genome shotgun (WGS) entry which is preliminary data.</text>
</comment>
<dbReference type="EMBL" id="QJKJ01006477">
    <property type="protein sequence ID" value="RDX86586.1"/>
    <property type="molecule type" value="Genomic_DNA"/>
</dbReference>
<reference evidence="2" key="1">
    <citation type="submission" date="2018-05" db="EMBL/GenBank/DDBJ databases">
        <title>Draft genome of Mucuna pruriens seed.</title>
        <authorList>
            <person name="Nnadi N.E."/>
            <person name="Vos R."/>
            <person name="Hasami M.H."/>
            <person name="Devisetty U.K."/>
            <person name="Aguiy J.C."/>
        </authorList>
    </citation>
    <scope>NUCLEOTIDE SEQUENCE [LARGE SCALE GENOMIC DNA]</scope>
    <source>
        <strain evidence="2">JCA_2017</strain>
    </source>
</reference>
<feature type="region of interest" description="Disordered" evidence="1">
    <location>
        <begin position="80"/>
        <end position="101"/>
    </location>
</feature>
<proteinExistence type="predicted"/>
<sequence>MPLHPLTFASFTFLQWTHPHPISTNPPSPFAPFTYKIENTTSNKHSSTSSQSSQMPTWFGSPLCSLTCSIPPLTTSLSSSSSLTTSSLHRQQASSDPNPPQYKQIMEWLDQQLVSSVEHEKLKGKLGGANCDCMPQLQFNIEIKKVAHRNRKSKKDMVGHHENHYNYGKDPLERMLKNYFIPTIELQAEASPNQHDAECGPIRRLPIEEPIAHLKKFLCFSNTIRVNNVPTYTICLRLFPFSLADRVFEWLTAFQMEPSPLGTSALVSSKESRDEGTTWIDEGSGVWKDGVK</sequence>
<evidence type="ECO:0000313" key="3">
    <source>
        <dbReference type="Proteomes" id="UP000257109"/>
    </source>
</evidence>
<evidence type="ECO:0000313" key="2">
    <source>
        <dbReference type="EMBL" id="RDX86586.1"/>
    </source>
</evidence>
<keyword evidence="3" id="KW-1185">Reference proteome</keyword>
<accession>A0A371G7Q6</accession>
<protein>
    <submittedName>
        <fullName evidence="2">Uncharacterized protein</fullName>
    </submittedName>
</protein>
<feature type="non-terminal residue" evidence="2">
    <location>
        <position position="1"/>
    </location>
</feature>
<evidence type="ECO:0000256" key="1">
    <source>
        <dbReference type="SAM" id="MobiDB-lite"/>
    </source>
</evidence>
<dbReference type="Proteomes" id="UP000257109">
    <property type="component" value="Unassembled WGS sequence"/>
</dbReference>